<sequence>QYICNLKVSETTKSTPFSLMFARAPNFFKNYNNQKELTSLSPKELESRLNYMTSVVYPEINELSKTKATLEGGKFLKYNRIIHFQPGAYVMVKDELRTKKSEPLYTGPFKIIRRNKGGAYELLGPDGTIYTR</sequence>
<evidence type="ECO:0000313" key="1">
    <source>
        <dbReference type="EMBL" id="RKP15579.1"/>
    </source>
</evidence>
<gene>
    <name evidence="1" type="ORF">ROZALSC1DRAFT_7303</name>
</gene>
<evidence type="ECO:0000313" key="2">
    <source>
        <dbReference type="Proteomes" id="UP000281549"/>
    </source>
</evidence>
<feature type="non-terminal residue" evidence="1">
    <location>
        <position position="132"/>
    </location>
</feature>
<feature type="non-terminal residue" evidence="1">
    <location>
        <position position="1"/>
    </location>
</feature>
<name>A0A4V1IYS5_ROZAC</name>
<protein>
    <submittedName>
        <fullName evidence="1">Uncharacterized protein</fullName>
    </submittedName>
</protein>
<reference evidence="2" key="1">
    <citation type="journal article" date="2018" name="Nat. Microbiol.">
        <title>Leveraging single-cell genomics to expand the fungal tree of life.</title>
        <authorList>
            <person name="Ahrendt S.R."/>
            <person name="Quandt C.A."/>
            <person name="Ciobanu D."/>
            <person name="Clum A."/>
            <person name="Salamov A."/>
            <person name="Andreopoulos B."/>
            <person name="Cheng J.F."/>
            <person name="Woyke T."/>
            <person name="Pelin A."/>
            <person name="Henrissat B."/>
            <person name="Reynolds N.K."/>
            <person name="Benny G.L."/>
            <person name="Smith M.E."/>
            <person name="James T.Y."/>
            <person name="Grigoriev I.V."/>
        </authorList>
    </citation>
    <scope>NUCLEOTIDE SEQUENCE [LARGE SCALE GENOMIC DNA]</scope>
    <source>
        <strain evidence="2">CSF55</strain>
    </source>
</reference>
<dbReference type="Proteomes" id="UP000281549">
    <property type="component" value="Unassembled WGS sequence"/>
</dbReference>
<dbReference type="AlphaFoldDB" id="A0A4V1IYS5"/>
<accession>A0A4V1IYS5</accession>
<organism evidence="1 2">
    <name type="scientific">Rozella allomycis (strain CSF55)</name>
    <dbReference type="NCBI Taxonomy" id="988480"/>
    <lineage>
        <taxon>Eukaryota</taxon>
        <taxon>Fungi</taxon>
        <taxon>Fungi incertae sedis</taxon>
        <taxon>Cryptomycota</taxon>
        <taxon>Cryptomycota incertae sedis</taxon>
        <taxon>Rozella</taxon>
    </lineage>
</organism>
<dbReference type="EMBL" id="ML008679">
    <property type="protein sequence ID" value="RKP15579.1"/>
    <property type="molecule type" value="Genomic_DNA"/>
</dbReference>
<proteinExistence type="predicted"/>